<organism evidence="1 2">
    <name type="scientific">Homo sapiens</name>
    <name type="common">Human</name>
    <dbReference type="NCBI Taxonomy" id="9606"/>
    <lineage>
        <taxon>Eukaryota</taxon>
        <taxon>Metazoa</taxon>
        <taxon>Chordata</taxon>
        <taxon>Craniata</taxon>
        <taxon>Vertebrata</taxon>
        <taxon>Euteleostomi</taxon>
        <taxon>Mammalia</taxon>
        <taxon>Eutheria</taxon>
        <taxon>Euarchontoglires</taxon>
        <taxon>Primates</taxon>
        <taxon>Haplorrhini</taxon>
        <taxon>Catarrhini</taxon>
        <taxon>Hominidae</taxon>
        <taxon>Homo</taxon>
    </lineage>
</organism>
<reference evidence="1" key="4">
    <citation type="submission" date="2025-08" db="UniProtKB">
        <authorList>
            <consortium name="Ensembl"/>
        </authorList>
    </citation>
    <scope>IDENTIFICATION</scope>
</reference>
<feature type="non-terminal residue" evidence="1">
    <location>
        <position position="1"/>
    </location>
</feature>
<keyword evidence="2" id="KW-1185">Reference proteome</keyword>
<dbReference type="ChiTaRS" id="UNC13D">
    <property type="organism name" value="human"/>
</dbReference>
<dbReference type="AlphaFoldDB" id="K7ELN2"/>
<dbReference type="OpenTargets" id="ENSG00000092929"/>
<name>K7ELN2_HUMAN</name>
<reference evidence="1 2" key="1">
    <citation type="journal article" date="2001" name="Nature">
        <title>Initial sequencing and analysis of the human genome.</title>
        <authorList>
            <consortium name="International Human Genome Sequencing Consortium"/>
            <person name="Lander E.S."/>
            <person name="Linton L.M."/>
            <person name="Birren B."/>
            <person name="Nusbaum C."/>
            <person name="Zody M.C."/>
            <person name="Baldwin J."/>
            <person name="Devon K."/>
            <person name="Dewar K."/>
            <person name="Doyle M."/>
            <person name="FitzHugh W."/>
            <person name="Funke R."/>
            <person name="Gage D."/>
            <person name="Harris K."/>
            <person name="Heaford A."/>
            <person name="Howland J."/>
            <person name="Kann L."/>
            <person name="Lehoczky J."/>
            <person name="LeVine R."/>
            <person name="McEwan P."/>
            <person name="McKernan K."/>
            <person name="Meldrim J."/>
            <person name="Mesirov J.P."/>
            <person name="Miranda C."/>
            <person name="Morris W."/>
            <person name="Naylor J."/>
            <person name="Raymond C."/>
            <person name="Rosetti M."/>
            <person name="Santos R."/>
            <person name="Sheridan A."/>
            <person name="Sougnez C."/>
            <person name="Stange-Thomann N."/>
            <person name="Stojanovic N."/>
            <person name="Subramanian A."/>
            <person name="Wyman D."/>
            <person name="Rogers J."/>
            <person name="Sulston J."/>
            <person name="Ainscough R."/>
            <person name="Beck S."/>
            <person name="Bentley D."/>
            <person name="Burton J."/>
            <person name="Clee C."/>
            <person name="Carter N."/>
            <person name="Coulson A."/>
            <person name="Deadman R."/>
            <person name="Deloukas P."/>
            <person name="Dunham A."/>
            <person name="Dunham I."/>
            <person name="Durbin R."/>
            <person name="French L."/>
            <person name="Grafham D."/>
            <person name="Gregory S."/>
            <person name="Hubbard T."/>
            <person name="Humphray S."/>
            <person name="Hunt A."/>
            <person name="Jones M."/>
            <person name="Lloyd C."/>
            <person name="McMurray A."/>
            <person name="Matthews L."/>
            <person name="Mercer S."/>
            <person name="Milne S."/>
            <person name="Mullikin J.C."/>
            <person name="Mungall A."/>
            <person name="Plumb R."/>
            <person name="Ross M."/>
            <person name="Shownkeen R."/>
            <person name="Sims S."/>
            <person name="Waterston R.H."/>
            <person name="Wilson R.K."/>
            <person name="Hillier L.W."/>
            <person name="McPherson J.D."/>
            <person name="Marra M.A."/>
            <person name="Mardis E.R."/>
            <person name="Fulton L.A."/>
            <person name="Chinwalla A.T."/>
            <person name="Pepin K.H."/>
            <person name="Gish W.R."/>
            <person name="Chissoe S.L."/>
            <person name="Wendl M.C."/>
            <person name="Delehaunty K.D."/>
            <person name="Miner T.L."/>
            <person name="Delehaunty A."/>
            <person name="Kramer J.B."/>
            <person name="Cook L.L."/>
            <person name="Fulton R.S."/>
            <person name="Johnson D.L."/>
            <person name="Minx P.J."/>
            <person name="Clifton S.W."/>
            <person name="Hawkins T."/>
            <person name="Branscomb E."/>
            <person name="Predki P."/>
            <person name="Richardson P."/>
            <person name="Wenning S."/>
            <person name="Slezak T."/>
            <person name="Doggett N."/>
            <person name="Cheng J.F."/>
            <person name="Olsen A."/>
            <person name="Lucas S."/>
            <person name="Elkin C."/>
            <person name="Uberbacher E."/>
            <person name="Frazier M."/>
            <person name="Gibbs R.A."/>
            <person name="Muzny D.M."/>
            <person name="Scherer S.E."/>
            <person name="Bouck J.B."/>
            <person name="Sodergren E.J."/>
            <person name="Worley K.C."/>
            <person name="Rives C.M."/>
            <person name="Gorrell J.H."/>
            <person name="Metzker M.L."/>
            <person name="Naylor S.L."/>
            <person name="Kucherlapati R.S."/>
            <person name="Nelson D.L."/>
            <person name="Weinstock G.M."/>
            <person name="Sakaki Y."/>
            <person name="Fujiyama A."/>
            <person name="Hattori M."/>
            <person name="Yada T."/>
            <person name="Toyoda A."/>
            <person name="Itoh T."/>
            <person name="Kawagoe C."/>
            <person name="Watanabe H."/>
            <person name="Totoki Y."/>
            <person name="Taylor T."/>
            <person name="Weissenbach J."/>
            <person name="Heilig R."/>
            <person name="Saurin W."/>
            <person name="Artiguenave F."/>
            <person name="Brottier P."/>
            <person name="Bruls T."/>
            <person name="Pelletier E."/>
            <person name="Robert C."/>
            <person name="Wincker P."/>
            <person name="Smith D.R."/>
            <person name="Doucette-Stamm L."/>
            <person name="Rubenfield M."/>
            <person name="Weinstock K."/>
            <person name="Lee H.M."/>
            <person name="Dubois J."/>
            <person name="Rosenthal A."/>
            <person name="Platzer M."/>
            <person name="Nyakatura G."/>
            <person name="Taudien S."/>
            <person name="Rump A."/>
            <person name="Yang H."/>
            <person name="Yu J."/>
            <person name="Wang J."/>
            <person name="Huang G."/>
            <person name="Gu J."/>
            <person name="Hood L."/>
            <person name="Rowen L."/>
            <person name="Madan A."/>
            <person name="Qin S."/>
            <person name="Davis R.W."/>
            <person name="Federspiel N.A."/>
            <person name="Abola A.P."/>
            <person name="Proctor M.J."/>
            <person name="Myers R.M."/>
            <person name="Schmutz J."/>
            <person name="Dickson M."/>
            <person name="Grimwood J."/>
            <person name="Cox D.R."/>
            <person name="Olson M.V."/>
            <person name="Kaul R."/>
            <person name="Raymond C."/>
            <person name="Shimizu N."/>
            <person name="Kawasaki K."/>
            <person name="Minoshima S."/>
            <person name="Evans G.A."/>
            <person name="Athanasiou M."/>
            <person name="Schultz R."/>
            <person name="Roe B.A."/>
            <person name="Chen F."/>
            <person name="Pan H."/>
            <person name="Ramser J."/>
            <person name="Lehrach H."/>
            <person name="Reinhardt R."/>
            <person name="McCombie W.R."/>
            <person name="de la Bastide M."/>
            <person name="Dedhia N."/>
            <person name="Blocker H."/>
            <person name="Hornischer K."/>
            <person name="Nordsiek G."/>
            <person name="Agarwala R."/>
            <person name="Aravind L."/>
            <person name="Bailey J.A."/>
            <person name="Bateman A."/>
            <person name="Batzoglou S."/>
            <person name="Birney E."/>
            <person name="Bork P."/>
            <person name="Brown D.G."/>
            <person name="Burge C.B."/>
            <person name="Cerutti L."/>
            <person name="Chen H.C."/>
            <person name="Church D."/>
            <person name="Clamp M."/>
            <person name="Copley R.R."/>
            <person name="Doerks T."/>
            <person name="Eddy S.R."/>
            <person name="Eichler E.E."/>
            <person name="Furey T.S."/>
            <person name="Galagan J."/>
            <person name="Gilbert J.G."/>
            <person name="Harmon C."/>
            <person name="Hayashizaki Y."/>
            <person name="Haussler D."/>
            <person name="Hermjakob H."/>
            <person name="Hokamp K."/>
            <person name="Jang W."/>
            <person name="Johnson L.S."/>
            <person name="Jones T.A."/>
            <person name="Kasif S."/>
            <person name="Kaspryzk A."/>
            <person name="Kennedy S."/>
            <person name="Kent W.J."/>
            <person name="Kitts P."/>
            <person name="Koonin E.V."/>
            <person name="Korf I."/>
            <person name="Kulp D."/>
            <person name="Lancet D."/>
            <person name="Lowe T.M."/>
            <person name="McLysaght A."/>
            <person name="Mikkelsen T."/>
            <person name="Moran J.V."/>
            <person name="Mulder N."/>
            <person name="Pollara V.J."/>
            <person name="Ponting C.P."/>
            <person name="Schuler G."/>
            <person name="Schultz J."/>
            <person name="Slater G."/>
            <person name="Smit A.F."/>
            <person name="Stupka E."/>
            <person name="Szustakowski J."/>
            <person name="Thierry-Mieg D."/>
            <person name="Thierry-Mieg J."/>
            <person name="Wagner L."/>
            <person name="Wallis J."/>
            <person name="Wheeler R."/>
            <person name="Williams A."/>
            <person name="Wolf Y.I."/>
            <person name="Wolfe K.H."/>
            <person name="Yang S.P."/>
            <person name="Yeh R.F."/>
            <person name="Collins F."/>
            <person name="Guyer M.S."/>
            <person name="Peterson J."/>
            <person name="Felsenfeld A."/>
            <person name="Wetterstrand K.A."/>
            <person name="Patrinos A."/>
            <person name="Morgan M.J."/>
            <person name="de Jong P."/>
            <person name="Catanese J.J."/>
            <person name="Osoegawa K."/>
            <person name="Shizuya H."/>
            <person name="Choi S."/>
            <person name="Chen Y.J."/>
        </authorList>
    </citation>
    <scope>NUCLEOTIDE SEQUENCE [LARGE SCALE GENOMIC DNA]</scope>
</reference>
<dbReference type="ExpressionAtlas" id="K7ELN2">
    <property type="expression patterns" value="baseline and differential"/>
</dbReference>
<dbReference type="Ensembl" id="ENST00000586519.1">
    <property type="protein sequence ID" value="ENSP00000466149.1"/>
    <property type="gene ID" value="ENSG00000092929.14"/>
</dbReference>
<protein>
    <submittedName>
        <fullName evidence="1">Unc-13 homolog D</fullName>
    </submittedName>
</protein>
<dbReference type="EMBL" id="AC087289">
    <property type="status" value="NOT_ANNOTATED_CDS"/>
    <property type="molecule type" value="Genomic_DNA"/>
</dbReference>
<reference evidence="1 2" key="3">
    <citation type="journal article" date="2006" name="Nature">
        <title>DNA sequence of human chromosome 17 and analysis of rearrangement in the human lineage.</title>
        <authorList>
            <person name="Zody M.C."/>
            <person name="Garber M."/>
            <person name="Adams D.J."/>
            <person name="Sharpe T."/>
            <person name="Harrow J."/>
            <person name="Lupski J.R."/>
            <person name="Nicholson C."/>
            <person name="Searle S.M."/>
            <person name="Wilming L."/>
            <person name="Young S.K."/>
            <person name="Abouelleil A."/>
            <person name="Allen N.R."/>
            <person name="Bi W."/>
            <person name="Bloom T."/>
            <person name="Borowsky M.L."/>
            <person name="Bugalter B.E."/>
            <person name="Butler J."/>
            <person name="Chang J.L."/>
            <person name="Chen C.K."/>
            <person name="Cook A."/>
            <person name="Corum B."/>
            <person name="Cuomo C.A."/>
            <person name="de Jong P.J."/>
            <person name="DeCaprio D."/>
            <person name="Dewar K."/>
            <person name="FitzGerald M."/>
            <person name="Gilbert J."/>
            <person name="Gibson R."/>
            <person name="Gnerre S."/>
            <person name="Goldstein S."/>
            <person name="Grafham D.V."/>
            <person name="Grocock R."/>
            <person name="Hafez N."/>
            <person name="Hagopian D.S."/>
            <person name="Hart E."/>
            <person name="Norman C.H."/>
            <person name="Humphray S."/>
            <person name="Jaffe D.B."/>
            <person name="Jones M."/>
            <person name="Kamal M."/>
            <person name="Khodiyar V.K."/>
            <person name="LaButti K."/>
            <person name="Laird G."/>
            <person name="Lehoczky J."/>
            <person name="Liu X."/>
            <person name="Lokyitsang T."/>
            <person name="Loveland J."/>
            <person name="Lui A."/>
            <person name="Macdonald P."/>
            <person name="Major J.E."/>
            <person name="Matthews L."/>
            <person name="Mauceli E."/>
            <person name="McCarroll S.A."/>
            <person name="Mihalev A.H."/>
            <person name="Mudge J."/>
            <person name="Nguyen C."/>
            <person name="Nicol R."/>
            <person name="O'Leary S.B."/>
            <person name="Osoegawa K."/>
            <person name="Schwartz D.C."/>
            <person name="Shaw-Smith C."/>
            <person name="Stankiewicz P."/>
            <person name="Steward C."/>
            <person name="Swarbreck D."/>
            <person name="Venkataraman V."/>
            <person name="Whittaker C.A."/>
            <person name="Yang X."/>
            <person name="Zimmer A.R."/>
            <person name="Bradley A."/>
            <person name="Hubbard T."/>
            <person name="Birren B.W."/>
            <person name="Rogers J."/>
            <person name="Lander E.S."/>
            <person name="Nusbaum C."/>
        </authorList>
    </citation>
    <scope>NUCLEOTIDE SEQUENCE [LARGE SCALE GENOMIC DNA]</scope>
</reference>
<proteinExistence type="predicted"/>
<dbReference type="VEuPathDB" id="HostDB:ENSG00000092929"/>
<dbReference type="HOGENOM" id="CLU_2800607_0_0_1"/>
<evidence type="ECO:0000313" key="1">
    <source>
        <dbReference type="Ensembl" id="ENSP00000466149.1"/>
    </source>
</evidence>
<reference evidence="1" key="5">
    <citation type="submission" date="2025-09" db="UniProtKB">
        <authorList>
            <consortium name="Ensembl"/>
        </authorList>
    </citation>
    <scope>IDENTIFICATION</scope>
</reference>
<dbReference type="GeneTree" id="ENSGT00730000110939"/>
<sequence length="68" mass="7551">SYRASEQKLRVELLSASSLLPLDSNAWCLLSRAARLGHASCSPCWTTTRWGPTTWKARPSCRCVRCPG</sequence>
<accession>K7ELN2</accession>
<dbReference type="Ensembl" id="ENST00000586519.1">
    <property type="protein sequence ID" value="ENSP00000466149.1"/>
    <property type="gene ID" value="ENSG00000092929.13"/>
</dbReference>
<dbReference type="Bgee" id="ENSG00000092929">
    <property type="expression patterns" value="Expressed in granulocyte and 133 other cell types or tissues"/>
</dbReference>
<dbReference type="UCSC" id="uc060kcy.1">
    <property type="organism name" value="human"/>
</dbReference>
<dbReference type="OrthoDB" id="7976202at2759"/>
<gene>
    <name evidence="1" type="primary">UNC13D</name>
</gene>
<reference evidence="1 2" key="2">
    <citation type="journal article" date="2004" name="Nature">
        <title>Finishing the euchromatic sequence of the human genome.</title>
        <authorList>
            <consortium name="International Human Genome Sequencing Consortium"/>
        </authorList>
    </citation>
    <scope>NUCLEOTIDE SEQUENCE [LARGE SCALE GENOMIC DNA]</scope>
</reference>
<dbReference type="Proteomes" id="UP000005640">
    <property type="component" value="Chromosome 17"/>
</dbReference>
<evidence type="ECO:0000313" key="2">
    <source>
        <dbReference type="Proteomes" id="UP000005640"/>
    </source>
</evidence>
<dbReference type="HGNC" id="HGNC:23147">
    <property type="gene designation" value="UNC13D"/>
</dbReference>